<protein>
    <submittedName>
        <fullName evidence="2">Uncharacterized protein</fullName>
    </submittedName>
</protein>
<sequence>MGVLACVLGGAMSALAWSLPDGAIPQAPHGALVAVGLTAALLGLVFAVLAHRTARAGSRLVRGIGELARWRVDAADWQAFVEAERAAPTDAAGRRNELSLPAHVPAEGVGIIVGEDAIDIGGSIHLLPRHGAPEVLEAEMRAAGAGPAVAELHLRHPPSRGRNGRLNPPLHSRLTFPVAPGAWRDARRAIGRYSLGRPGKASLVHGPGDGSDPEDLSRCGRCRYCTHRYASTCPECGGGMISRRWIRRLGAVLVVLGAVLAVGMTVLLARLAPMLANPGVEIERMRFSGSPAQAVLVWAVLGAVWVFGTTITAQGAFQMATGRRDLRVLLALAGIATLACGAMGVVLSLRDGGQS</sequence>
<proteinExistence type="predicted"/>
<evidence type="ECO:0000313" key="3">
    <source>
        <dbReference type="Proteomes" id="UP000324973"/>
    </source>
</evidence>
<dbReference type="RefSeq" id="WP_149101445.1">
    <property type="nucleotide sequence ID" value="NZ_VTFT01000001.1"/>
</dbReference>
<gene>
    <name evidence="2" type="ORF">FZO89_00595</name>
</gene>
<organism evidence="2 3">
    <name type="scientific">Luteimonas viscosa</name>
    <dbReference type="NCBI Taxonomy" id="1132694"/>
    <lineage>
        <taxon>Bacteria</taxon>
        <taxon>Pseudomonadati</taxon>
        <taxon>Pseudomonadota</taxon>
        <taxon>Gammaproteobacteria</taxon>
        <taxon>Lysobacterales</taxon>
        <taxon>Lysobacteraceae</taxon>
        <taxon>Luteimonas</taxon>
    </lineage>
</organism>
<feature type="transmembrane region" description="Helical" evidence="1">
    <location>
        <begin position="329"/>
        <end position="349"/>
    </location>
</feature>
<keyword evidence="1" id="KW-1133">Transmembrane helix</keyword>
<evidence type="ECO:0000256" key="1">
    <source>
        <dbReference type="SAM" id="Phobius"/>
    </source>
</evidence>
<dbReference type="Proteomes" id="UP000324973">
    <property type="component" value="Unassembled WGS sequence"/>
</dbReference>
<dbReference type="EMBL" id="VTFT01000001">
    <property type="protein sequence ID" value="TYT24895.1"/>
    <property type="molecule type" value="Genomic_DNA"/>
</dbReference>
<name>A0A5D4XLR0_9GAMM</name>
<keyword evidence="1" id="KW-0472">Membrane</keyword>
<feature type="transmembrane region" description="Helical" evidence="1">
    <location>
        <begin position="249"/>
        <end position="272"/>
    </location>
</feature>
<dbReference type="OrthoDB" id="8479126at2"/>
<feature type="transmembrane region" description="Helical" evidence="1">
    <location>
        <begin position="292"/>
        <end position="317"/>
    </location>
</feature>
<keyword evidence="1" id="KW-0812">Transmembrane</keyword>
<comment type="caution">
    <text evidence="2">The sequence shown here is derived from an EMBL/GenBank/DDBJ whole genome shotgun (WGS) entry which is preliminary data.</text>
</comment>
<keyword evidence="3" id="KW-1185">Reference proteome</keyword>
<accession>A0A5D4XLR0</accession>
<reference evidence="2 3" key="1">
    <citation type="submission" date="2019-08" db="EMBL/GenBank/DDBJ databases">
        <title>Luteimonas viscosus sp. nov., isolated from soil of a sunflower field.</title>
        <authorList>
            <person name="Jianli Z."/>
            <person name="Ying Z."/>
        </authorList>
    </citation>
    <scope>NUCLEOTIDE SEQUENCE [LARGE SCALE GENOMIC DNA]</scope>
    <source>
        <strain evidence="2 3">XBU10</strain>
    </source>
</reference>
<dbReference type="AlphaFoldDB" id="A0A5D4XLR0"/>
<feature type="transmembrane region" description="Helical" evidence="1">
    <location>
        <begin position="32"/>
        <end position="50"/>
    </location>
</feature>
<evidence type="ECO:0000313" key="2">
    <source>
        <dbReference type="EMBL" id="TYT24895.1"/>
    </source>
</evidence>